<feature type="transmembrane region" description="Helical" evidence="1">
    <location>
        <begin position="12"/>
        <end position="29"/>
    </location>
</feature>
<feature type="transmembrane region" description="Helical" evidence="1">
    <location>
        <begin position="35"/>
        <end position="52"/>
    </location>
</feature>
<comment type="caution">
    <text evidence="2">The sequence shown here is derived from an EMBL/GenBank/DDBJ whole genome shotgun (WGS) entry which is preliminary data.</text>
</comment>
<gene>
    <name evidence="2" type="ORF">GCM10009640_24520</name>
</gene>
<dbReference type="Proteomes" id="UP001501266">
    <property type="component" value="Unassembled WGS sequence"/>
</dbReference>
<keyword evidence="1" id="KW-1133">Transmembrane helix</keyword>
<evidence type="ECO:0000313" key="3">
    <source>
        <dbReference type="Proteomes" id="UP001501266"/>
    </source>
</evidence>
<organism evidence="2 3">
    <name type="scientific">Agrococcus citreus</name>
    <dbReference type="NCBI Taxonomy" id="84643"/>
    <lineage>
        <taxon>Bacteria</taxon>
        <taxon>Bacillati</taxon>
        <taxon>Actinomycetota</taxon>
        <taxon>Actinomycetes</taxon>
        <taxon>Micrococcales</taxon>
        <taxon>Microbacteriaceae</taxon>
        <taxon>Agrococcus</taxon>
    </lineage>
</organism>
<proteinExistence type="predicted"/>
<dbReference type="RefSeq" id="WP_343920814.1">
    <property type="nucleotide sequence ID" value="NZ_BAAAKK010000005.1"/>
</dbReference>
<evidence type="ECO:0000256" key="1">
    <source>
        <dbReference type="SAM" id="Phobius"/>
    </source>
</evidence>
<name>A0ABN1YYR8_9MICO</name>
<protein>
    <recommendedName>
        <fullName evidence="4">PH domain-containing protein</fullName>
    </recommendedName>
</protein>
<accession>A0ABN1YYR8</accession>
<keyword evidence="1" id="KW-0472">Membrane</keyword>
<keyword evidence="3" id="KW-1185">Reference proteome</keyword>
<evidence type="ECO:0008006" key="4">
    <source>
        <dbReference type="Google" id="ProtNLM"/>
    </source>
</evidence>
<keyword evidence="1" id="KW-0812">Transmembrane</keyword>
<sequence>MRDVRLTGRPPVVYIVLAVVCAGFAAVLVPTELWPLALAFGALVVTFALLSVRAGTVRFALLLTPEPVLELGSAFGRSRVPLAAVAAVRRRGVSGGRGPSYDVWEAVGADGAVLARGADLGLHHEGMRALETELRLRHVPLERA</sequence>
<reference evidence="2 3" key="1">
    <citation type="journal article" date="2019" name="Int. J. Syst. Evol. Microbiol.">
        <title>The Global Catalogue of Microorganisms (GCM) 10K type strain sequencing project: providing services to taxonomists for standard genome sequencing and annotation.</title>
        <authorList>
            <consortium name="The Broad Institute Genomics Platform"/>
            <consortium name="The Broad Institute Genome Sequencing Center for Infectious Disease"/>
            <person name="Wu L."/>
            <person name="Ma J."/>
        </authorList>
    </citation>
    <scope>NUCLEOTIDE SEQUENCE [LARGE SCALE GENOMIC DNA]</scope>
    <source>
        <strain evidence="2 3">JCM 12398</strain>
    </source>
</reference>
<evidence type="ECO:0000313" key="2">
    <source>
        <dbReference type="EMBL" id="GAA1425578.1"/>
    </source>
</evidence>
<dbReference type="EMBL" id="BAAAKK010000005">
    <property type="protein sequence ID" value="GAA1425578.1"/>
    <property type="molecule type" value="Genomic_DNA"/>
</dbReference>